<feature type="region of interest" description="Disordered" evidence="1">
    <location>
        <begin position="1"/>
        <end position="256"/>
    </location>
</feature>
<gene>
    <name evidence="2" type="ORF">TWF703_006358</name>
</gene>
<reference evidence="2 3" key="1">
    <citation type="submission" date="2019-06" db="EMBL/GenBank/DDBJ databases">
        <authorList>
            <person name="Palmer J.M."/>
        </authorList>
    </citation>
    <scope>NUCLEOTIDE SEQUENCE [LARGE SCALE GENOMIC DNA]</scope>
    <source>
        <strain evidence="2 3">TWF703</strain>
    </source>
</reference>
<feature type="compositionally biased region" description="Basic residues" evidence="1">
    <location>
        <begin position="58"/>
        <end position="74"/>
    </location>
</feature>
<accession>A0A7C8JQG5</accession>
<dbReference type="AlphaFoldDB" id="A0A7C8JQG5"/>
<evidence type="ECO:0008006" key="4">
    <source>
        <dbReference type="Google" id="ProtNLM"/>
    </source>
</evidence>
<dbReference type="PANTHER" id="PTHR41805:SF1">
    <property type="entry name" value="RRNA-PROCESSING PROTEIN FYV7"/>
    <property type="match status" value="1"/>
</dbReference>
<feature type="compositionally biased region" description="Acidic residues" evidence="1">
    <location>
        <begin position="102"/>
        <end position="113"/>
    </location>
</feature>
<dbReference type="EMBL" id="WIQZ01000036">
    <property type="protein sequence ID" value="KAF3134376.1"/>
    <property type="molecule type" value="Genomic_DNA"/>
</dbReference>
<feature type="compositionally biased region" description="Acidic residues" evidence="1">
    <location>
        <begin position="129"/>
        <end position="139"/>
    </location>
</feature>
<protein>
    <recommendedName>
        <fullName evidence="4">rRNA-processing protein FYV7</fullName>
    </recommendedName>
</protein>
<evidence type="ECO:0000313" key="2">
    <source>
        <dbReference type="EMBL" id="KAF3134376.1"/>
    </source>
</evidence>
<comment type="caution">
    <text evidence="2">The sequence shown here is derived from an EMBL/GenBank/DDBJ whole genome shotgun (WGS) entry which is preliminary data.</text>
</comment>
<feature type="compositionally biased region" description="Basic and acidic residues" evidence="1">
    <location>
        <begin position="203"/>
        <end position="230"/>
    </location>
</feature>
<evidence type="ECO:0000256" key="1">
    <source>
        <dbReference type="SAM" id="MobiDB-lite"/>
    </source>
</evidence>
<sequence>MPKRPAPHISSGESHNNHHHNPRQPKKPRHTSSTNPHHRQKPGGFTVGPANLPDGTFRRKAQKIKKGLIHRAKLWKGLEKIKREEGIVSTNTRGHRRGNGGNDDDNDEDDEDEAAVRARRRMERAMQDDGGESDGDDNDNGNGSEINKHEVPNVENVDSSDEDKPAPTNDDGEEDPHTHPSRKQHTRRPRQSRYKNEISISKKVREVKAERERIEKAKAAAIEKREMDRKARNKAMGAGRGAKTGTGQMKLGRQSKGLLEKVERMVKGTQLVEGKIEY</sequence>
<dbReference type="PANTHER" id="PTHR41805">
    <property type="entry name" value="EXPRESSED PROTEIN"/>
    <property type="match status" value="1"/>
</dbReference>
<name>A0A7C8JQG5_ORBOL</name>
<feature type="compositionally biased region" description="Basic residues" evidence="1">
    <location>
        <begin position="179"/>
        <end position="193"/>
    </location>
</feature>
<dbReference type="Proteomes" id="UP000480548">
    <property type="component" value="Unassembled WGS sequence"/>
</dbReference>
<feature type="compositionally biased region" description="Basic and acidic residues" evidence="1">
    <location>
        <begin position="76"/>
        <end position="86"/>
    </location>
</feature>
<feature type="compositionally biased region" description="Basic residues" evidence="1">
    <location>
        <begin position="17"/>
        <end position="41"/>
    </location>
</feature>
<organism evidence="2 3">
    <name type="scientific">Orbilia oligospora</name>
    <name type="common">Nematode-trapping fungus</name>
    <name type="synonym">Arthrobotrys oligospora</name>
    <dbReference type="NCBI Taxonomy" id="2813651"/>
    <lineage>
        <taxon>Eukaryota</taxon>
        <taxon>Fungi</taxon>
        <taxon>Dikarya</taxon>
        <taxon>Ascomycota</taxon>
        <taxon>Pezizomycotina</taxon>
        <taxon>Orbiliomycetes</taxon>
        <taxon>Orbiliales</taxon>
        <taxon>Orbiliaceae</taxon>
        <taxon>Orbilia</taxon>
    </lineage>
</organism>
<evidence type="ECO:0000313" key="3">
    <source>
        <dbReference type="Proteomes" id="UP000480548"/>
    </source>
</evidence>
<proteinExistence type="predicted"/>